<gene>
    <name evidence="1" type="ORF">NC661_11330</name>
</gene>
<proteinExistence type="predicted"/>
<dbReference type="SUPFAM" id="SSF53254">
    <property type="entry name" value="Phosphoglycerate mutase-like"/>
    <property type="match status" value="1"/>
</dbReference>
<dbReference type="RefSeq" id="WP_259871578.1">
    <property type="nucleotide sequence ID" value="NZ_JAMQJZ010000008.1"/>
</dbReference>
<dbReference type="Proteomes" id="UP001145072">
    <property type="component" value="Unassembled WGS sequence"/>
</dbReference>
<dbReference type="EMBL" id="JAMQJZ010000008">
    <property type="protein sequence ID" value="MDC3420961.1"/>
    <property type="molecule type" value="Genomic_DNA"/>
</dbReference>
<dbReference type="Gene3D" id="3.40.50.1240">
    <property type="entry name" value="Phosphoglycerate mutase-like"/>
    <property type="match status" value="1"/>
</dbReference>
<reference evidence="1" key="1">
    <citation type="submission" date="2022-06" db="EMBL/GenBank/DDBJ databases">
        <title>Aquibacillus sp. a new bacterium isolated from soil saline samples.</title>
        <authorList>
            <person name="Galisteo C."/>
            <person name="De La Haba R."/>
            <person name="Sanchez-Porro C."/>
            <person name="Ventosa A."/>
        </authorList>
    </citation>
    <scope>NUCLEOTIDE SEQUENCE</scope>
    <source>
        <strain evidence="1">JCM 12387</strain>
    </source>
</reference>
<accession>A0A9X3WP31</accession>
<dbReference type="PANTHER" id="PTHR48100:SF59">
    <property type="entry name" value="ADENOSYLCOBALAMIN_ALPHA-RIBAZOLE PHOSPHATASE"/>
    <property type="match status" value="1"/>
</dbReference>
<dbReference type="CDD" id="cd07067">
    <property type="entry name" value="HP_PGM_like"/>
    <property type="match status" value="1"/>
</dbReference>
<protein>
    <submittedName>
        <fullName evidence="1">Histidine phosphatase family protein</fullName>
    </submittedName>
</protein>
<comment type="caution">
    <text evidence="1">The sequence shown here is derived from an EMBL/GenBank/DDBJ whole genome shotgun (WGS) entry which is preliminary data.</text>
</comment>
<keyword evidence="2" id="KW-1185">Reference proteome</keyword>
<dbReference type="Pfam" id="PF00300">
    <property type="entry name" value="His_Phos_1"/>
    <property type="match status" value="1"/>
</dbReference>
<sequence length="184" mass="21215">MITNLYLVRHAHSTYTPEELTRPLSDQGFRDVDKVTALLEDKSIEHVLSSPYLRAFQTVEGIATLLDTEIKLVEDLKERTLSRTAVDDFPYAIEKVWTNPNFSWEGGESNLSAQQRGIKAIQKIIKDYHGKNVAIGTHGNIMVLIMNYFDKQYGFAFWKQLEMPAIYQLSFDGEHYMHTTRILD</sequence>
<dbReference type="AlphaFoldDB" id="A0A9X3WP31"/>
<dbReference type="GO" id="GO:0005737">
    <property type="term" value="C:cytoplasm"/>
    <property type="evidence" value="ECO:0007669"/>
    <property type="project" value="TreeGrafter"/>
</dbReference>
<name>A0A9X3WP31_9BACI</name>
<dbReference type="PANTHER" id="PTHR48100">
    <property type="entry name" value="BROAD-SPECIFICITY PHOSPHATASE YOR283W-RELATED"/>
    <property type="match status" value="1"/>
</dbReference>
<dbReference type="SMART" id="SM00855">
    <property type="entry name" value="PGAM"/>
    <property type="match status" value="1"/>
</dbReference>
<evidence type="ECO:0000313" key="2">
    <source>
        <dbReference type="Proteomes" id="UP001145072"/>
    </source>
</evidence>
<dbReference type="GO" id="GO:0016791">
    <property type="term" value="F:phosphatase activity"/>
    <property type="evidence" value="ECO:0007669"/>
    <property type="project" value="TreeGrafter"/>
</dbReference>
<dbReference type="InterPro" id="IPR013078">
    <property type="entry name" value="His_Pase_superF_clade-1"/>
</dbReference>
<dbReference type="InterPro" id="IPR050275">
    <property type="entry name" value="PGM_Phosphatase"/>
</dbReference>
<organism evidence="1 2">
    <name type="scientific">Aquibacillus koreensis</name>
    <dbReference type="NCBI Taxonomy" id="279446"/>
    <lineage>
        <taxon>Bacteria</taxon>
        <taxon>Bacillati</taxon>
        <taxon>Bacillota</taxon>
        <taxon>Bacilli</taxon>
        <taxon>Bacillales</taxon>
        <taxon>Bacillaceae</taxon>
        <taxon>Aquibacillus</taxon>
    </lineage>
</organism>
<dbReference type="InterPro" id="IPR029033">
    <property type="entry name" value="His_PPase_superfam"/>
</dbReference>
<evidence type="ECO:0000313" key="1">
    <source>
        <dbReference type="EMBL" id="MDC3420961.1"/>
    </source>
</evidence>